<feature type="region of interest" description="Disordered" evidence="5">
    <location>
        <begin position="537"/>
        <end position="633"/>
    </location>
</feature>
<feature type="compositionally biased region" description="Polar residues" evidence="5">
    <location>
        <begin position="469"/>
        <end position="483"/>
    </location>
</feature>
<feature type="region of interest" description="Disordered" evidence="5">
    <location>
        <begin position="1"/>
        <end position="77"/>
    </location>
</feature>
<name>A0A4U0WT44_9PEZI</name>
<feature type="domain" description="Deacetylase sirtuin-type" evidence="6">
    <location>
        <begin position="86"/>
        <end position="388"/>
    </location>
</feature>
<dbReference type="GO" id="GO:0070403">
    <property type="term" value="F:NAD+ binding"/>
    <property type="evidence" value="ECO:0007669"/>
    <property type="project" value="InterPro"/>
</dbReference>
<keyword evidence="3" id="KW-0520">NAD</keyword>
<feature type="binding site" evidence="4">
    <location>
        <position position="260"/>
    </location>
    <ligand>
        <name>Zn(2+)</name>
        <dbReference type="ChEBI" id="CHEBI:29105"/>
    </ligand>
</feature>
<feature type="binding site" evidence="4">
    <location>
        <position position="241"/>
    </location>
    <ligand>
        <name>Zn(2+)</name>
        <dbReference type="ChEBI" id="CHEBI:29105"/>
    </ligand>
</feature>
<dbReference type="EMBL" id="NAJN01001081">
    <property type="protein sequence ID" value="TKA65908.1"/>
    <property type="molecule type" value="Genomic_DNA"/>
</dbReference>
<feature type="active site" description="Proton acceptor" evidence="4">
    <location>
        <position position="230"/>
    </location>
</feature>
<feature type="compositionally biased region" description="Basic residues" evidence="5">
    <location>
        <begin position="499"/>
        <end position="509"/>
    </location>
</feature>
<dbReference type="PANTHER" id="PTHR47651">
    <property type="entry name" value="NAD-DEPENDENT HISTONE DEACETYLASE HST4"/>
    <property type="match status" value="1"/>
</dbReference>
<dbReference type="Proteomes" id="UP000308768">
    <property type="component" value="Unassembled WGS sequence"/>
</dbReference>
<dbReference type="Gene3D" id="3.40.50.1220">
    <property type="entry name" value="TPP-binding domain"/>
    <property type="match status" value="1"/>
</dbReference>
<accession>A0A4U0WT44</accession>
<dbReference type="Gene3D" id="3.30.1600.10">
    <property type="entry name" value="SIR2/SIRT2 'Small Domain"/>
    <property type="match status" value="1"/>
</dbReference>
<reference evidence="7 8" key="1">
    <citation type="submission" date="2017-03" db="EMBL/GenBank/DDBJ databases">
        <title>Genomes of endolithic fungi from Antarctica.</title>
        <authorList>
            <person name="Coleine C."/>
            <person name="Masonjones S."/>
            <person name="Stajich J.E."/>
        </authorList>
    </citation>
    <scope>NUCLEOTIDE SEQUENCE [LARGE SCALE GENOMIC DNA]</scope>
    <source>
        <strain evidence="7 8">CCFEE 5187</strain>
    </source>
</reference>
<evidence type="ECO:0000313" key="7">
    <source>
        <dbReference type="EMBL" id="TKA65908.1"/>
    </source>
</evidence>
<comment type="similarity">
    <text evidence="1">Belongs to the sirtuin family. Class I subfamily.</text>
</comment>
<protein>
    <recommendedName>
        <fullName evidence="6">Deacetylase sirtuin-type domain-containing protein</fullName>
    </recommendedName>
</protein>
<dbReference type="InterPro" id="IPR026591">
    <property type="entry name" value="Sirtuin_cat_small_dom_sf"/>
</dbReference>
<dbReference type="OrthoDB" id="2919105at2759"/>
<dbReference type="GO" id="GO:0016740">
    <property type="term" value="F:transferase activity"/>
    <property type="evidence" value="ECO:0007669"/>
    <property type="project" value="UniProtKB-KW"/>
</dbReference>
<dbReference type="Pfam" id="PF02146">
    <property type="entry name" value="SIR2"/>
    <property type="match status" value="1"/>
</dbReference>
<evidence type="ECO:0000256" key="2">
    <source>
        <dbReference type="ARBA" id="ARBA00022679"/>
    </source>
</evidence>
<dbReference type="STRING" id="331657.A0A4U0WT44"/>
<gene>
    <name evidence="7" type="ORF">B0A49_08539</name>
</gene>
<dbReference type="AlphaFoldDB" id="A0A4U0WT44"/>
<feature type="compositionally biased region" description="Basic and acidic residues" evidence="5">
    <location>
        <begin position="453"/>
        <end position="467"/>
    </location>
</feature>
<feature type="region of interest" description="Disordered" evidence="5">
    <location>
        <begin position="428"/>
        <end position="519"/>
    </location>
</feature>
<dbReference type="PROSITE" id="PS50305">
    <property type="entry name" value="SIRTUIN"/>
    <property type="match status" value="1"/>
</dbReference>
<dbReference type="SUPFAM" id="SSF52467">
    <property type="entry name" value="DHS-like NAD/FAD-binding domain"/>
    <property type="match status" value="1"/>
</dbReference>
<feature type="binding site" evidence="4">
    <location>
        <position position="238"/>
    </location>
    <ligand>
        <name>Zn(2+)</name>
        <dbReference type="ChEBI" id="CHEBI:29105"/>
    </ligand>
</feature>
<comment type="caution">
    <text evidence="7">The sequence shown here is derived from an EMBL/GenBank/DDBJ whole genome shotgun (WGS) entry which is preliminary data.</text>
</comment>
<evidence type="ECO:0000256" key="4">
    <source>
        <dbReference type="PROSITE-ProRule" id="PRU00236"/>
    </source>
</evidence>
<evidence type="ECO:0000256" key="5">
    <source>
        <dbReference type="SAM" id="MobiDB-lite"/>
    </source>
</evidence>
<keyword evidence="2" id="KW-0808">Transferase</keyword>
<evidence type="ECO:0000256" key="3">
    <source>
        <dbReference type="ARBA" id="ARBA00023027"/>
    </source>
</evidence>
<feature type="binding site" evidence="4">
    <location>
        <position position="263"/>
    </location>
    <ligand>
        <name>Zn(2+)</name>
        <dbReference type="ChEBI" id="CHEBI:29105"/>
    </ligand>
</feature>
<keyword evidence="8" id="KW-1185">Reference proteome</keyword>
<dbReference type="GO" id="GO:0046872">
    <property type="term" value="F:metal ion binding"/>
    <property type="evidence" value="ECO:0007669"/>
    <property type="project" value="UniProtKB-KW"/>
</dbReference>
<organism evidence="7 8">
    <name type="scientific">Cryomyces minteri</name>
    <dbReference type="NCBI Taxonomy" id="331657"/>
    <lineage>
        <taxon>Eukaryota</taxon>
        <taxon>Fungi</taxon>
        <taxon>Dikarya</taxon>
        <taxon>Ascomycota</taxon>
        <taxon>Pezizomycotina</taxon>
        <taxon>Dothideomycetes</taxon>
        <taxon>Dothideomycetes incertae sedis</taxon>
        <taxon>Cryomyces</taxon>
    </lineage>
</organism>
<sequence>MDSDNESDVSSRFSSLGPTPSPPPELSYPSPRSSHDSSKGNTPDPDGTEMESSAVEDGAPPAKKRRMMTPKPRTTEHLDLRSGEILPGQETQLTQLLKVLHKKRKIVVVAGAGISVSAGIPDFRSSTGLFHSLRAQHNIRSSGKHLFDASVYKDDSSTATFHDVVRSLSEQIKGAQPTAFHHLLATLAHEGRLLRLYSQNVDGIDTSLPPLATEVPLGRKAPWPRTIQLHGGLDKMVCSKCHKLSDFESELFCGPIPPSCTACEEVDDLRTNFEGKRSHGIGRMRPRMVLYNEHNPDDEAIGAVTKSDLRTRPDAIIVVGTTLKVPGVKRIVREMCGVVRGRRGGVSIWINNDPAPLGKEFEDCWDLVVRGKCDEVARHAAMRQWDEDDSYTEVTDEEMHKARQNEVYVDPSDTWYTSETWKEDIRYRTPMPSPAKPRVEPLITPRHTPGPRVRHEVTGSFTKKEDLLSTPSKKQAKRSNAGSKRTLAESLAPDTGKKQAAKPRAKATVKPKAGAAKKTVAPQVEYVKINLAFKATKPASTAAKGAAEKNTSKSPNRKLKPASQEGANKATSPAKRKQPMGPVSPQAARNNTSTPHKPLPVSFPGLKKEDSNTDFPAVRPENSPPADMLKLMN</sequence>
<dbReference type="PANTHER" id="PTHR47651:SF17">
    <property type="entry name" value="DEACETYLASE SIRTUIN-TYPE DOMAIN-CONTAINING PROTEIN"/>
    <property type="match status" value="1"/>
</dbReference>
<keyword evidence="4" id="KW-0862">Zinc</keyword>
<keyword evidence="4" id="KW-0479">Metal-binding</keyword>
<evidence type="ECO:0000313" key="8">
    <source>
        <dbReference type="Proteomes" id="UP000308768"/>
    </source>
</evidence>
<evidence type="ECO:0000256" key="1">
    <source>
        <dbReference type="ARBA" id="ARBA00006924"/>
    </source>
</evidence>
<dbReference type="InterPro" id="IPR029035">
    <property type="entry name" value="DHS-like_NAD/FAD-binding_dom"/>
</dbReference>
<evidence type="ECO:0000259" key="6">
    <source>
        <dbReference type="PROSITE" id="PS50305"/>
    </source>
</evidence>
<proteinExistence type="inferred from homology"/>
<dbReference type="InterPro" id="IPR003000">
    <property type="entry name" value="Sirtuin"/>
</dbReference>
<dbReference type="InterPro" id="IPR026590">
    <property type="entry name" value="Ssirtuin_cat_dom"/>
</dbReference>